<feature type="region of interest" description="Disordered" evidence="3">
    <location>
        <begin position="812"/>
        <end position="901"/>
    </location>
</feature>
<feature type="region of interest" description="Disordered" evidence="3">
    <location>
        <begin position="177"/>
        <end position="279"/>
    </location>
</feature>
<dbReference type="Proteomes" id="UP000324832">
    <property type="component" value="Unassembled WGS sequence"/>
</dbReference>
<feature type="region of interest" description="Disordered" evidence="3">
    <location>
        <begin position="1"/>
        <end position="22"/>
    </location>
</feature>
<evidence type="ECO:0000256" key="2">
    <source>
        <dbReference type="ARBA" id="ARBA00023242"/>
    </source>
</evidence>
<dbReference type="EMBL" id="FZQP02002203">
    <property type="protein sequence ID" value="VVC94996.1"/>
    <property type="molecule type" value="Genomic_DNA"/>
</dbReference>
<evidence type="ECO:0000259" key="4">
    <source>
        <dbReference type="PROSITE" id="PS50827"/>
    </source>
</evidence>
<accession>A0A5E4QDD4</accession>
<dbReference type="PANTHER" id="PTHR45915:SF2">
    <property type="entry name" value="TOUTATIS, ISOFORM E"/>
    <property type="match status" value="1"/>
</dbReference>
<keyword evidence="2" id="KW-0539">Nucleus</keyword>
<protein>
    <recommendedName>
        <fullName evidence="4">DDT domain-containing protein</fullName>
    </recommendedName>
</protein>
<keyword evidence="6" id="KW-1185">Reference proteome</keyword>
<sequence>MDKESGDGGDSTAKPPPDPLLDPSSLFGGAAWWSMASHLAAQDYLARLQASGLNFPQLGDPYAALSALSGSSMKQPKQPKQPRKSSSGKEKERDMSVLRSELMLAQAAAQGAYHAAVAAAAKGKNLPMYPFSMGSEKDRRGGIDSLTGLPHNLLSDPAAVLGGVRLPPDTEIIKYTSSLTGPKVPTSSTNRGRKKTISLDPPHVSLHPSSELPSKRQKLYGNSRSSVEVIRLPNKPDRGSSISGTPPPNLSDYAAVSQWPSREGRPRNLGRGVSKPKKNTVASLLAQSRALGLRPALEEAKALAALAGPRSTPPLERRIELARRQQAARDARRDASARNRDQVRLVRELERSEKAEYVKREKEVRSQQILEHINRNRSQLTIEAVPVRNEWKVPEALTKPKDRTMPQISLSLIPVSGKDAPIKTLNYEQGTWTQEYNALDKMKDFAEKAAFDLPKAKADKNYDFSLTKAAEKAQKIPEGENNLEKLIESYSRISEFINGCDWSKLVNEKKVDDAKALEQKYLDAKNEFMTQNLMLMPKDNKKSVLREVIDLSTEDENILSEINRKISQGMLRIGKDGALSITVQTVGDLSPAKRKKQEEVDKQKNEDHAKRQQEREIKRHQAMLLKEQKPLPTLERIPGLKLAGQAFADLLQTFEFLHNFGNSLGFVVDSLPSLDTLQQGLLPDYNNEAEDELVLLTIRLLEIALEDPGIPHPGRHTTLLGQAIRIGDITPDNLKTLRDKPFVSLNPTSKARILATLCDELLQNKSVLRQIDASLDHLNHLRKEKYLMDAKFRNEKQQALALERMQRLVEESVVTRSPLHESSDKSQTPKKESSPEKPNTPSPYKDSEDQSDKELSPLKDLSNSMKSKEMLNNNKDECPVEGKDKDSVMGDNDGIGGATGRWVKPVVSGLKPWSLLNRRYSAITPD</sequence>
<feature type="compositionally biased region" description="Basic and acidic residues" evidence="3">
    <location>
        <begin position="596"/>
        <end position="615"/>
    </location>
</feature>
<dbReference type="GO" id="GO:0000785">
    <property type="term" value="C:chromatin"/>
    <property type="evidence" value="ECO:0007669"/>
    <property type="project" value="TreeGrafter"/>
</dbReference>
<feature type="compositionally biased region" description="Basic and acidic residues" evidence="3">
    <location>
        <begin position="866"/>
        <end position="888"/>
    </location>
</feature>
<feature type="compositionally biased region" description="Basic and acidic residues" evidence="3">
    <location>
        <begin position="818"/>
        <end position="835"/>
    </location>
</feature>
<evidence type="ECO:0000313" key="5">
    <source>
        <dbReference type="EMBL" id="VVC94996.1"/>
    </source>
</evidence>
<feature type="region of interest" description="Disordered" evidence="3">
    <location>
        <begin position="590"/>
        <end position="615"/>
    </location>
</feature>
<feature type="compositionally biased region" description="Basic and acidic residues" evidence="3">
    <location>
        <begin position="845"/>
        <end position="857"/>
    </location>
</feature>
<proteinExistence type="predicted"/>
<dbReference type="Pfam" id="PF15612">
    <property type="entry name" value="WHIM1"/>
    <property type="match status" value="1"/>
</dbReference>
<dbReference type="PROSITE" id="PS50827">
    <property type="entry name" value="DDT"/>
    <property type="match status" value="1"/>
</dbReference>
<feature type="region of interest" description="Disordered" evidence="3">
    <location>
        <begin position="70"/>
        <end position="95"/>
    </location>
</feature>
<evidence type="ECO:0000256" key="1">
    <source>
        <dbReference type="ARBA" id="ARBA00004123"/>
    </source>
</evidence>
<feature type="domain" description="DDT" evidence="4">
    <location>
        <begin position="644"/>
        <end position="710"/>
    </location>
</feature>
<feature type="compositionally biased region" description="Polar residues" evidence="3">
    <location>
        <begin position="177"/>
        <end position="190"/>
    </location>
</feature>
<organism evidence="5 6">
    <name type="scientific">Leptidea sinapis</name>
    <dbReference type="NCBI Taxonomy" id="189913"/>
    <lineage>
        <taxon>Eukaryota</taxon>
        <taxon>Metazoa</taxon>
        <taxon>Ecdysozoa</taxon>
        <taxon>Arthropoda</taxon>
        <taxon>Hexapoda</taxon>
        <taxon>Insecta</taxon>
        <taxon>Pterygota</taxon>
        <taxon>Neoptera</taxon>
        <taxon>Endopterygota</taxon>
        <taxon>Lepidoptera</taxon>
        <taxon>Glossata</taxon>
        <taxon>Ditrysia</taxon>
        <taxon>Papilionoidea</taxon>
        <taxon>Pieridae</taxon>
        <taxon>Dismorphiinae</taxon>
        <taxon>Leptidea</taxon>
    </lineage>
</organism>
<comment type="subcellular location">
    <subcellularLocation>
        <location evidence="1">Nucleus</location>
    </subcellularLocation>
</comment>
<dbReference type="InterPro" id="IPR018501">
    <property type="entry name" value="DDT_dom"/>
</dbReference>
<name>A0A5E4QDD4_9NEOP</name>
<dbReference type="GO" id="GO:0005634">
    <property type="term" value="C:nucleus"/>
    <property type="evidence" value="ECO:0007669"/>
    <property type="project" value="UniProtKB-SubCell"/>
</dbReference>
<evidence type="ECO:0000256" key="3">
    <source>
        <dbReference type="SAM" id="MobiDB-lite"/>
    </source>
</evidence>
<dbReference type="PANTHER" id="PTHR45915">
    <property type="entry name" value="TRANSCRIPTION INTERMEDIARY FACTOR"/>
    <property type="match status" value="1"/>
</dbReference>
<dbReference type="SMART" id="SM00571">
    <property type="entry name" value="DDT"/>
    <property type="match status" value="1"/>
</dbReference>
<dbReference type="InterPro" id="IPR028942">
    <property type="entry name" value="WHIM1_dom"/>
</dbReference>
<dbReference type="Pfam" id="PF02791">
    <property type="entry name" value="DDT"/>
    <property type="match status" value="1"/>
</dbReference>
<gene>
    <name evidence="5" type="ORF">LSINAPIS_LOCUS6815</name>
</gene>
<reference evidence="5 6" key="1">
    <citation type="submission" date="2017-07" db="EMBL/GenBank/DDBJ databases">
        <authorList>
            <person name="Talla V."/>
            <person name="Backstrom N."/>
        </authorList>
    </citation>
    <scope>NUCLEOTIDE SEQUENCE [LARGE SCALE GENOMIC DNA]</scope>
</reference>
<evidence type="ECO:0000313" key="6">
    <source>
        <dbReference type="Proteomes" id="UP000324832"/>
    </source>
</evidence>
<dbReference type="AlphaFoldDB" id="A0A5E4QDD4"/>